<feature type="transmembrane region" description="Helical" evidence="6">
    <location>
        <begin position="203"/>
        <end position="223"/>
    </location>
</feature>
<dbReference type="PANTHER" id="PTHR30619">
    <property type="entry name" value="DNA INTERNALIZATION/COMPETENCE PROTEIN COMEC/REC2"/>
    <property type="match status" value="1"/>
</dbReference>
<evidence type="ECO:0000256" key="4">
    <source>
        <dbReference type="ARBA" id="ARBA00022989"/>
    </source>
</evidence>
<name>A0A832DF02_9AQUI</name>
<protein>
    <submittedName>
        <fullName evidence="8">ComEC/Rec2 family competence protein</fullName>
    </submittedName>
</protein>
<keyword evidence="4 6" id="KW-1133">Transmembrane helix</keyword>
<dbReference type="NCBIfam" id="TIGR00360">
    <property type="entry name" value="ComEC_N-term"/>
    <property type="match status" value="1"/>
</dbReference>
<dbReference type="Proteomes" id="UP000885621">
    <property type="component" value="Unassembled WGS sequence"/>
</dbReference>
<comment type="caution">
    <text evidence="8">The sequence shown here is derived from an EMBL/GenBank/DDBJ whole genome shotgun (WGS) entry which is preliminary data.</text>
</comment>
<proteinExistence type="predicted"/>
<feature type="transmembrane region" description="Helical" evidence="6">
    <location>
        <begin position="80"/>
        <end position="105"/>
    </location>
</feature>
<dbReference type="InterPro" id="IPR004477">
    <property type="entry name" value="ComEC_N"/>
</dbReference>
<sequence length="447" mass="51425">LGKGKVEDGKVKLTTIKHFTKVDKSDNPFYNLFKIKDGLIQNYGLHRLNNETFAVGTALIFDETKYLDSQTYKPFVETGLAHLIAISGGHIAILFFSLSTLLFFLSERVRYVILGFSLPFYALFTGFGIPVVRAVFMAVFYVISKLLYLKNNPLNILFFTAFFFLVLKPDSLFSVSFQLSFLATLGIIMSIEIFRDYSNLVKLIVASIFATIFTTPIILYNFYNFSPTSIFATPIATLPLYPLLTLSVVNIFLGFNVDFLVKVMDFFGYIFLKVVKFFASLGLYYTGFSPSLVWIFIYFTVILFILLLNLRPLQKLTYIILTFIVFLAVSKNYDSSSKIYTFKSKKYPVIFVSDIGNCYLIADFEYKKALNLIKKEGCKVSYLLTENPENFSDDFTTNFNRVLSYQYQINVNGILFKKWVEPYILIYGREFYLKNEDNVISLQSSRI</sequence>
<accession>A0A832DF02</accession>
<organism evidence="8">
    <name type="scientific">Sulfurihydrogenibium azorense</name>
    <dbReference type="NCBI Taxonomy" id="309806"/>
    <lineage>
        <taxon>Bacteria</taxon>
        <taxon>Pseudomonadati</taxon>
        <taxon>Aquificota</taxon>
        <taxon>Aquificia</taxon>
        <taxon>Aquificales</taxon>
        <taxon>Hydrogenothermaceae</taxon>
        <taxon>Sulfurihydrogenibium</taxon>
    </lineage>
</organism>
<feature type="non-terminal residue" evidence="8">
    <location>
        <position position="1"/>
    </location>
</feature>
<comment type="subcellular location">
    <subcellularLocation>
        <location evidence="1">Cell membrane</location>
        <topology evidence="1">Multi-pass membrane protein</topology>
    </subcellularLocation>
</comment>
<evidence type="ECO:0000256" key="1">
    <source>
        <dbReference type="ARBA" id="ARBA00004651"/>
    </source>
</evidence>
<feature type="transmembrane region" description="Helical" evidence="6">
    <location>
        <begin position="229"/>
        <end position="254"/>
    </location>
</feature>
<feature type="transmembrane region" description="Helical" evidence="6">
    <location>
        <begin position="172"/>
        <end position="191"/>
    </location>
</feature>
<feature type="transmembrane region" description="Helical" evidence="6">
    <location>
        <begin position="291"/>
        <end position="309"/>
    </location>
</feature>
<dbReference type="AlphaFoldDB" id="A0A832DF02"/>
<evidence type="ECO:0000313" key="8">
    <source>
        <dbReference type="EMBL" id="HEV09587.1"/>
    </source>
</evidence>
<evidence type="ECO:0000256" key="5">
    <source>
        <dbReference type="ARBA" id="ARBA00023136"/>
    </source>
</evidence>
<keyword evidence="5 6" id="KW-0472">Membrane</keyword>
<evidence type="ECO:0000256" key="3">
    <source>
        <dbReference type="ARBA" id="ARBA00022692"/>
    </source>
</evidence>
<keyword evidence="2" id="KW-1003">Cell membrane</keyword>
<feature type="transmembrane region" description="Helical" evidence="6">
    <location>
        <begin position="111"/>
        <end position="136"/>
    </location>
</feature>
<gene>
    <name evidence="8" type="ORF">ENO34_04215</name>
</gene>
<feature type="transmembrane region" description="Helical" evidence="6">
    <location>
        <begin position="148"/>
        <end position="166"/>
    </location>
</feature>
<dbReference type="GO" id="GO:0005886">
    <property type="term" value="C:plasma membrane"/>
    <property type="evidence" value="ECO:0007669"/>
    <property type="project" value="UniProtKB-SubCell"/>
</dbReference>
<dbReference type="EMBL" id="DSFC01000242">
    <property type="protein sequence ID" value="HEV09587.1"/>
    <property type="molecule type" value="Genomic_DNA"/>
</dbReference>
<reference evidence="8" key="1">
    <citation type="journal article" date="2020" name="mSystems">
        <title>Genome- and Community-Level Interaction Insights into Carbon Utilization and Element Cycling Functions of Hydrothermarchaeota in Hydrothermal Sediment.</title>
        <authorList>
            <person name="Zhou Z."/>
            <person name="Liu Y."/>
            <person name="Xu W."/>
            <person name="Pan J."/>
            <person name="Luo Z.H."/>
            <person name="Li M."/>
        </authorList>
    </citation>
    <scope>NUCLEOTIDE SEQUENCE [LARGE SCALE GENOMIC DNA]</scope>
    <source>
        <strain evidence="8">SpSt-1257</strain>
    </source>
</reference>
<evidence type="ECO:0000256" key="6">
    <source>
        <dbReference type="SAM" id="Phobius"/>
    </source>
</evidence>
<dbReference type="InterPro" id="IPR052159">
    <property type="entry name" value="Competence_DNA_uptake"/>
</dbReference>
<keyword evidence="3 6" id="KW-0812">Transmembrane</keyword>
<dbReference type="Pfam" id="PF03772">
    <property type="entry name" value="Competence"/>
    <property type="match status" value="1"/>
</dbReference>
<feature type="domain" description="ComEC/Rec2-related protein" evidence="7">
    <location>
        <begin position="59"/>
        <end position="309"/>
    </location>
</feature>
<evidence type="ECO:0000259" key="7">
    <source>
        <dbReference type="Pfam" id="PF03772"/>
    </source>
</evidence>
<evidence type="ECO:0000256" key="2">
    <source>
        <dbReference type="ARBA" id="ARBA00022475"/>
    </source>
</evidence>
<feature type="transmembrane region" description="Helical" evidence="6">
    <location>
        <begin position="266"/>
        <end position="285"/>
    </location>
</feature>
<dbReference type="PANTHER" id="PTHR30619:SF1">
    <property type="entry name" value="RECOMBINATION PROTEIN 2"/>
    <property type="match status" value="1"/>
</dbReference>